<feature type="compositionally biased region" description="Basic and acidic residues" evidence="1">
    <location>
        <begin position="92"/>
        <end position="109"/>
    </location>
</feature>
<feature type="region of interest" description="Disordered" evidence="1">
    <location>
        <begin position="1"/>
        <end position="109"/>
    </location>
</feature>
<feature type="compositionally biased region" description="Basic and acidic residues" evidence="1">
    <location>
        <begin position="42"/>
        <end position="53"/>
    </location>
</feature>
<dbReference type="AlphaFoldDB" id="A0AAV7L1X7"/>
<feature type="compositionally biased region" description="Basic and acidic residues" evidence="1">
    <location>
        <begin position="61"/>
        <end position="83"/>
    </location>
</feature>
<gene>
    <name evidence="2" type="ORF">NDU88_005657</name>
</gene>
<feature type="compositionally biased region" description="Basic and acidic residues" evidence="1">
    <location>
        <begin position="22"/>
        <end position="33"/>
    </location>
</feature>
<evidence type="ECO:0000313" key="3">
    <source>
        <dbReference type="Proteomes" id="UP001066276"/>
    </source>
</evidence>
<organism evidence="2 3">
    <name type="scientific">Pleurodeles waltl</name>
    <name type="common">Iberian ribbed newt</name>
    <dbReference type="NCBI Taxonomy" id="8319"/>
    <lineage>
        <taxon>Eukaryota</taxon>
        <taxon>Metazoa</taxon>
        <taxon>Chordata</taxon>
        <taxon>Craniata</taxon>
        <taxon>Vertebrata</taxon>
        <taxon>Euteleostomi</taxon>
        <taxon>Amphibia</taxon>
        <taxon>Batrachia</taxon>
        <taxon>Caudata</taxon>
        <taxon>Salamandroidea</taxon>
        <taxon>Salamandridae</taxon>
        <taxon>Pleurodelinae</taxon>
        <taxon>Pleurodeles</taxon>
    </lineage>
</organism>
<reference evidence="2" key="1">
    <citation type="journal article" date="2022" name="bioRxiv">
        <title>Sequencing and chromosome-scale assembly of the giantPleurodeles waltlgenome.</title>
        <authorList>
            <person name="Brown T."/>
            <person name="Elewa A."/>
            <person name="Iarovenko S."/>
            <person name="Subramanian E."/>
            <person name="Araus A.J."/>
            <person name="Petzold A."/>
            <person name="Susuki M."/>
            <person name="Suzuki K.-i.T."/>
            <person name="Hayashi T."/>
            <person name="Toyoda A."/>
            <person name="Oliveira C."/>
            <person name="Osipova E."/>
            <person name="Leigh N.D."/>
            <person name="Simon A."/>
            <person name="Yun M.H."/>
        </authorList>
    </citation>
    <scope>NUCLEOTIDE SEQUENCE</scope>
    <source>
        <strain evidence="2">20211129_DDA</strain>
        <tissue evidence="2">Liver</tissue>
    </source>
</reference>
<dbReference type="EMBL" id="JANPWB010000016">
    <property type="protein sequence ID" value="KAJ1085527.1"/>
    <property type="molecule type" value="Genomic_DNA"/>
</dbReference>
<keyword evidence="3" id="KW-1185">Reference proteome</keyword>
<evidence type="ECO:0000313" key="2">
    <source>
        <dbReference type="EMBL" id="KAJ1085527.1"/>
    </source>
</evidence>
<sequence>MSLASRWRKTRDNLPVEPIAGSKEEEETRKLEAEELNTGIPEEEHKKKVKTTEDGANAVEETQKERKDKKIGEQDEEEDARKEEDEDAGVQENEKKDPGGTREQEKDATKEWFEADCWGCARDADNSCHSSGELQPRR</sequence>
<name>A0AAV7L1X7_PLEWA</name>
<proteinExistence type="predicted"/>
<dbReference type="Proteomes" id="UP001066276">
    <property type="component" value="Chromosome 12"/>
</dbReference>
<protein>
    <submittedName>
        <fullName evidence="2">Uncharacterized protein</fullName>
    </submittedName>
</protein>
<evidence type="ECO:0000256" key="1">
    <source>
        <dbReference type="SAM" id="MobiDB-lite"/>
    </source>
</evidence>
<comment type="caution">
    <text evidence="2">The sequence shown here is derived from an EMBL/GenBank/DDBJ whole genome shotgun (WGS) entry which is preliminary data.</text>
</comment>
<accession>A0AAV7L1X7</accession>